<feature type="transmembrane region" description="Helical" evidence="2">
    <location>
        <begin position="12"/>
        <end position="30"/>
    </location>
</feature>
<dbReference type="AlphaFoldDB" id="A0A6I3KHU8"/>
<feature type="compositionally biased region" description="Low complexity" evidence="1">
    <location>
        <begin position="91"/>
        <end position="108"/>
    </location>
</feature>
<protein>
    <submittedName>
        <fullName evidence="3">Uncharacterized protein</fullName>
    </submittedName>
</protein>
<reference evidence="3 4" key="1">
    <citation type="submission" date="2019-11" db="EMBL/GenBank/DDBJ databases">
        <title>Identification of a novel strain.</title>
        <authorList>
            <person name="Xu Q."/>
            <person name="Wang G."/>
        </authorList>
    </citation>
    <scope>NUCLEOTIDE SEQUENCE [LARGE SCALE GENOMIC DNA]</scope>
    <source>
        <strain evidence="4">xq</strain>
    </source>
</reference>
<accession>A0A6I3KHU8</accession>
<dbReference type="Proteomes" id="UP000440694">
    <property type="component" value="Unassembled WGS sequence"/>
</dbReference>
<dbReference type="RefSeq" id="WP_154738204.1">
    <property type="nucleotide sequence ID" value="NZ_WMBQ01000001.1"/>
</dbReference>
<evidence type="ECO:0000313" key="4">
    <source>
        <dbReference type="Proteomes" id="UP000440694"/>
    </source>
</evidence>
<evidence type="ECO:0000256" key="2">
    <source>
        <dbReference type="SAM" id="Phobius"/>
    </source>
</evidence>
<sequence>MYDSLIENTHFAAGTIFGLALIYLVAGLISPSLARASGRGVVALRSILGIFLAIGLAVGVIVYTHMQPDGPHSMKTYLKDYDWEQHKSEGAASTPTPETPAAPAATEP</sequence>
<feature type="transmembrane region" description="Helical" evidence="2">
    <location>
        <begin position="42"/>
        <end position="64"/>
    </location>
</feature>
<keyword evidence="2" id="KW-0812">Transmembrane</keyword>
<dbReference type="EMBL" id="WMBQ01000001">
    <property type="protein sequence ID" value="MTD93686.1"/>
    <property type="molecule type" value="Genomic_DNA"/>
</dbReference>
<keyword evidence="2" id="KW-1133">Transmembrane helix</keyword>
<evidence type="ECO:0000256" key="1">
    <source>
        <dbReference type="SAM" id="MobiDB-lite"/>
    </source>
</evidence>
<proteinExistence type="predicted"/>
<evidence type="ECO:0000313" key="3">
    <source>
        <dbReference type="EMBL" id="MTD93686.1"/>
    </source>
</evidence>
<comment type="caution">
    <text evidence="3">The sequence shown here is derived from an EMBL/GenBank/DDBJ whole genome shotgun (WGS) entry which is preliminary data.</text>
</comment>
<feature type="region of interest" description="Disordered" evidence="1">
    <location>
        <begin position="86"/>
        <end position="108"/>
    </location>
</feature>
<keyword evidence="4" id="KW-1185">Reference proteome</keyword>
<name>A0A6I3KHU8_9HYPH</name>
<keyword evidence="2" id="KW-0472">Membrane</keyword>
<gene>
    <name evidence="3" type="ORF">GIW81_04975</name>
</gene>
<organism evidence="3 4">
    <name type="scientific">Hyphomicrobium album</name>
    <dbReference type="NCBI Taxonomy" id="2665159"/>
    <lineage>
        <taxon>Bacteria</taxon>
        <taxon>Pseudomonadati</taxon>
        <taxon>Pseudomonadota</taxon>
        <taxon>Alphaproteobacteria</taxon>
        <taxon>Hyphomicrobiales</taxon>
        <taxon>Hyphomicrobiaceae</taxon>
        <taxon>Hyphomicrobium</taxon>
    </lineage>
</organism>